<evidence type="ECO:0000313" key="6">
    <source>
        <dbReference type="Proteomes" id="UP001307889"/>
    </source>
</evidence>
<evidence type="ECO:0000256" key="3">
    <source>
        <dbReference type="PROSITE-ProRule" id="PRU00810"/>
    </source>
</evidence>
<organism evidence="5 6">
    <name type="scientific">Nesidiocoris tenuis</name>
    <dbReference type="NCBI Taxonomy" id="355587"/>
    <lineage>
        <taxon>Eukaryota</taxon>
        <taxon>Metazoa</taxon>
        <taxon>Ecdysozoa</taxon>
        <taxon>Arthropoda</taxon>
        <taxon>Hexapoda</taxon>
        <taxon>Insecta</taxon>
        <taxon>Pterygota</taxon>
        <taxon>Neoptera</taxon>
        <taxon>Paraneoptera</taxon>
        <taxon>Hemiptera</taxon>
        <taxon>Heteroptera</taxon>
        <taxon>Panheteroptera</taxon>
        <taxon>Cimicomorpha</taxon>
        <taxon>Miridae</taxon>
        <taxon>Dicyphina</taxon>
        <taxon>Nesidiocoris</taxon>
    </lineage>
</organism>
<dbReference type="EMBL" id="AP028921">
    <property type="protein sequence ID" value="BET01526.1"/>
    <property type="molecule type" value="Genomic_DNA"/>
</dbReference>
<proteinExistence type="predicted"/>
<gene>
    <name evidence="5" type="ORF">NTJ_14342</name>
</gene>
<evidence type="ECO:0000313" key="5">
    <source>
        <dbReference type="EMBL" id="BET01526.1"/>
    </source>
</evidence>
<evidence type="ECO:0000256" key="4">
    <source>
        <dbReference type="SAM" id="MobiDB-lite"/>
    </source>
</evidence>
<dbReference type="Pfam" id="PF02671">
    <property type="entry name" value="PAH"/>
    <property type="match status" value="1"/>
</dbReference>
<sequence length="447" mass="50091">MSSYEYDREWATISDVENTLLRMSRITQNAEAHGVTTYVPPMRVSEPVRREVHQVKNTETVRGRGELLKLFENQAHPEFKAQCIREELEKLGRVDYSDSAFENMLGARGQFDDLISESDPLLEEPSFNCAKAKKPSDPFDFCADEQIDADDSTDASVDASDLSTSVDMPCVDFGIDPMRRYGFNESHYSKIDPRSVVSRSKTPSPCSSPLPNRTLIEESLEDSCSAEDVPAPDSSARLNGELETWQCLDAIKEKFFSEPEKYNAFMKIMKDWKNERINSRTMLNRVSQLLCRHPDILGGFKRLVSPEKLQHVDSTIEKPEQKPSQDNSAPKRCRNALVLALLKKEVDGSKIDARVVDGDVTSADVALRYADVVKDWIEKQSDPIDIGPGSIADDARGLVMHAVSAALDEISKDVGSTQPPKLLRPDDFCKDPVDIAPSRRRGENDDD</sequence>
<dbReference type="InterPro" id="IPR036600">
    <property type="entry name" value="PAH_sf"/>
</dbReference>
<comment type="subcellular location">
    <subcellularLocation>
        <location evidence="1 3">Nucleus</location>
    </subcellularLocation>
</comment>
<keyword evidence="2 3" id="KW-0539">Nucleus</keyword>
<dbReference type="Proteomes" id="UP001307889">
    <property type="component" value="Chromosome 13"/>
</dbReference>
<accession>A0ABN7BAV8</accession>
<reference evidence="5 6" key="1">
    <citation type="submission" date="2023-09" db="EMBL/GenBank/DDBJ databases">
        <title>Nesidiocoris tenuis whole genome shotgun sequence.</title>
        <authorList>
            <person name="Shibata T."/>
            <person name="Shimoda M."/>
            <person name="Kobayashi T."/>
            <person name="Uehara T."/>
        </authorList>
    </citation>
    <scope>NUCLEOTIDE SEQUENCE [LARGE SCALE GENOMIC DNA]</scope>
    <source>
        <strain evidence="5 6">Japan</strain>
    </source>
</reference>
<protein>
    <recommendedName>
        <fullName evidence="7">Histone deacetylase interacting domain-containing protein</fullName>
    </recommendedName>
</protein>
<name>A0ABN7BAV8_9HEMI</name>
<dbReference type="PANTHER" id="PTHR12346">
    <property type="entry name" value="SIN3B-RELATED"/>
    <property type="match status" value="1"/>
</dbReference>
<evidence type="ECO:0000256" key="2">
    <source>
        <dbReference type="ARBA" id="ARBA00023242"/>
    </source>
</evidence>
<feature type="compositionally biased region" description="Basic and acidic residues" evidence="4">
    <location>
        <begin position="423"/>
        <end position="433"/>
    </location>
</feature>
<dbReference type="SUPFAM" id="SSF47762">
    <property type="entry name" value="PAH2 domain"/>
    <property type="match status" value="1"/>
</dbReference>
<dbReference type="InterPro" id="IPR039774">
    <property type="entry name" value="Sin3-like"/>
</dbReference>
<dbReference type="PROSITE" id="PS51477">
    <property type="entry name" value="PAH"/>
    <property type="match status" value="1"/>
</dbReference>
<evidence type="ECO:0008006" key="7">
    <source>
        <dbReference type="Google" id="ProtNLM"/>
    </source>
</evidence>
<dbReference type="Gene3D" id="1.20.1160.11">
    <property type="entry name" value="Paired amphipathic helix"/>
    <property type="match status" value="1"/>
</dbReference>
<dbReference type="InterPro" id="IPR003822">
    <property type="entry name" value="PAH"/>
</dbReference>
<evidence type="ECO:0000256" key="1">
    <source>
        <dbReference type="ARBA" id="ARBA00004123"/>
    </source>
</evidence>
<feature type="region of interest" description="Disordered" evidence="4">
    <location>
        <begin position="411"/>
        <end position="447"/>
    </location>
</feature>
<keyword evidence="6" id="KW-1185">Reference proteome</keyword>